<organism evidence="4 5">
    <name type="scientific">Diacronema lutheri</name>
    <name type="common">Unicellular marine alga</name>
    <name type="synonym">Monochrysis lutheri</name>
    <dbReference type="NCBI Taxonomy" id="2081491"/>
    <lineage>
        <taxon>Eukaryota</taxon>
        <taxon>Haptista</taxon>
        <taxon>Haptophyta</taxon>
        <taxon>Pavlovophyceae</taxon>
        <taxon>Pavlovales</taxon>
        <taxon>Pavlovaceae</taxon>
        <taxon>Diacronema</taxon>
    </lineage>
</organism>
<feature type="region of interest" description="Disordered" evidence="3">
    <location>
        <begin position="238"/>
        <end position="267"/>
    </location>
</feature>
<feature type="compositionally biased region" description="Acidic residues" evidence="3">
    <location>
        <begin position="254"/>
        <end position="264"/>
    </location>
</feature>
<evidence type="ECO:0000313" key="4">
    <source>
        <dbReference type="EMBL" id="KAG8457044.1"/>
    </source>
</evidence>
<dbReference type="PANTHER" id="PTHR18849:SF0">
    <property type="entry name" value="CILIA- AND FLAGELLA-ASSOCIATED PROTEIN 410-RELATED"/>
    <property type="match status" value="1"/>
</dbReference>
<feature type="region of interest" description="Disordered" evidence="3">
    <location>
        <begin position="484"/>
        <end position="514"/>
    </location>
</feature>
<protein>
    <submittedName>
        <fullName evidence="4">Uncharacterized protein</fullName>
    </submittedName>
</protein>
<evidence type="ECO:0000313" key="5">
    <source>
        <dbReference type="Proteomes" id="UP000751190"/>
    </source>
</evidence>
<keyword evidence="5" id="KW-1185">Reference proteome</keyword>
<dbReference type="InterPro" id="IPR032675">
    <property type="entry name" value="LRR_dom_sf"/>
</dbReference>
<dbReference type="Proteomes" id="UP000751190">
    <property type="component" value="Unassembled WGS sequence"/>
</dbReference>
<reference evidence="4" key="1">
    <citation type="submission" date="2021-05" db="EMBL/GenBank/DDBJ databases">
        <title>The genome of the haptophyte Pavlova lutheri (Diacronema luteri, Pavlovales) - a model for lipid biosynthesis in eukaryotic algae.</title>
        <authorList>
            <person name="Hulatt C.J."/>
            <person name="Posewitz M.C."/>
        </authorList>
    </citation>
    <scope>NUCLEOTIDE SEQUENCE</scope>
    <source>
        <strain evidence="4">NIVA-4/92</strain>
    </source>
</reference>
<gene>
    <name evidence="4" type="ORF">KFE25_004569</name>
</gene>
<evidence type="ECO:0000256" key="3">
    <source>
        <dbReference type="SAM" id="MobiDB-lite"/>
    </source>
</evidence>
<evidence type="ECO:0000256" key="2">
    <source>
        <dbReference type="ARBA" id="ARBA00022737"/>
    </source>
</evidence>
<dbReference type="AlphaFoldDB" id="A0A8J6C0W7"/>
<dbReference type="Gene3D" id="3.80.10.10">
    <property type="entry name" value="Ribonuclease Inhibitor"/>
    <property type="match status" value="2"/>
</dbReference>
<comment type="caution">
    <text evidence="4">The sequence shown here is derived from an EMBL/GenBank/DDBJ whole genome shotgun (WGS) entry which is preliminary data.</text>
</comment>
<keyword evidence="1" id="KW-0433">Leucine-rich repeat</keyword>
<dbReference type="InterPro" id="IPR001611">
    <property type="entry name" value="Leu-rich_rpt"/>
</dbReference>
<feature type="region of interest" description="Disordered" evidence="3">
    <location>
        <begin position="1"/>
        <end position="78"/>
    </location>
</feature>
<name>A0A8J6C0W7_DIALT</name>
<evidence type="ECO:0000256" key="1">
    <source>
        <dbReference type="ARBA" id="ARBA00022614"/>
    </source>
</evidence>
<feature type="compositionally biased region" description="Basic and acidic residues" evidence="3">
    <location>
        <begin position="487"/>
        <end position="499"/>
    </location>
</feature>
<dbReference type="SUPFAM" id="SSF52058">
    <property type="entry name" value="L domain-like"/>
    <property type="match status" value="1"/>
</dbReference>
<proteinExistence type="predicted"/>
<dbReference type="EMBL" id="JAGTXO010000086">
    <property type="protein sequence ID" value="KAG8457044.1"/>
    <property type="molecule type" value="Genomic_DNA"/>
</dbReference>
<dbReference type="PROSITE" id="PS51450">
    <property type="entry name" value="LRR"/>
    <property type="match status" value="2"/>
</dbReference>
<feature type="compositionally biased region" description="Low complexity" evidence="3">
    <location>
        <begin position="501"/>
        <end position="514"/>
    </location>
</feature>
<keyword evidence="2" id="KW-0677">Repeat</keyword>
<dbReference type="PANTHER" id="PTHR18849">
    <property type="entry name" value="LEUCINE RICH REPEAT PROTEIN"/>
    <property type="match status" value="1"/>
</dbReference>
<feature type="region of interest" description="Disordered" evidence="3">
    <location>
        <begin position="350"/>
        <end position="371"/>
    </location>
</feature>
<sequence>MPTLVELDASAPRNAQGGEGSQADRLERLALAPPAKPAPPAGSAARAERGGDVADGAADGDGFGAPHGESREAGAPSATAELSSRFDYAALALARKDAAAARSAAPPAGARDGPLPDVLLLGIRTPPARGLSRRAYYASITHLHLDGQGIAELDCVTALPSLSVAYVRSNLLVSLAPFTKLARLAQLHADDNRITSLSDLAPTPSLRTLSLARNRLARVEGLRGATALLALNVSAQRGLGESPPAQRLARGSDGDGDDVGDGDGDGAAAVRPRALTFEEASMASLALSLESLKASACGLSDLSDLIGLASLTELDLSHNPLGASDALARELAELLNCSPRLASLRLAPSPLAAERPSRSARAPRGAAAHPPAGLVARAGGLRPFALRHATTALREIDGKPVGSNERHFVLAKAQAARAAVAERAWRARRAEAEEAALAHGENVGGQRAPRAALPAGMLPPPPPLPTTVAAAAATAAAADAARAAAEANREAESAGERAARRVPAVRAARPRSASSIRRQFELVPRVRAADAGAEGGGPAVHGFAI</sequence>
<accession>A0A8J6C0W7</accession>
<dbReference type="OrthoDB" id="7451790at2759"/>